<feature type="region of interest" description="Disordered" evidence="1">
    <location>
        <begin position="1"/>
        <end position="73"/>
    </location>
</feature>
<feature type="compositionally biased region" description="Basic and acidic residues" evidence="1">
    <location>
        <begin position="1"/>
        <end position="50"/>
    </location>
</feature>
<dbReference type="Proteomes" id="UP000053660">
    <property type="component" value="Unassembled WGS sequence"/>
</dbReference>
<evidence type="ECO:0000313" key="3">
    <source>
        <dbReference type="Proteomes" id="UP000053660"/>
    </source>
</evidence>
<accession>A0A0B1SJV2</accession>
<gene>
    <name evidence="2" type="ORF">OESDEN_15089</name>
</gene>
<evidence type="ECO:0000313" key="2">
    <source>
        <dbReference type="EMBL" id="KHJ85189.1"/>
    </source>
</evidence>
<sequence>MAGREALKKDEAVQPLLKEHKDDNKEQKKAGQEKRVKIVIAEDEKKKAPKTEAMQSAYAPSQSTQSMSPESRELYPPDQIKVLHLNDIMDETNSQSISKAPNVRNDEGKGVFKAEAEPEKVVLDQVCFVNVAVEGL</sequence>
<protein>
    <submittedName>
        <fullName evidence="2">Uncharacterized protein</fullName>
    </submittedName>
</protein>
<proteinExistence type="predicted"/>
<feature type="compositionally biased region" description="Polar residues" evidence="1">
    <location>
        <begin position="58"/>
        <end position="69"/>
    </location>
</feature>
<organism evidence="2 3">
    <name type="scientific">Oesophagostomum dentatum</name>
    <name type="common">Nodular worm</name>
    <dbReference type="NCBI Taxonomy" id="61180"/>
    <lineage>
        <taxon>Eukaryota</taxon>
        <taxon>Metazoa</taxon>
        <taxon>Ecdysozoa</taxon>
        <taxon>Nematoda</taxon>
        <taxon>Chromadorea</taxon>
        <taxon>Rhabditida</taxon>
        <taxon>Rhabditina</taxon>
        <taxon>Rhabditomorpha</taxon>
        <taxon>Strongyloidea</taxon>
        <taxon>Strongylidae</taxon>
        <taxon>Oesophagostomum</taxon>
    </lineage>
</organism>
<evidence type="ECO:0000256" key="1">
    <source>
        <dbReference type="SAM" id="MobiDB-lite"/>
    </source>
</evidence>
<dbReference type="EMBL" id="KN564972">
    <property type="protein sequence ID" value="KHJ85189.1"/>
    <property type="molecule type" value="Genomic_DNA"/>
</dbReference>
<dbReference type="AlphaFoldDB" id="A0A0B1SJV2"/>
<keyword evidence="3" id="KW-1185">Reference proteome</keyword>
<dbReference type="OrthoDB" id="10561491at2759"/>
<name>A0A0B1SJV2_OESDE</name>
<reference evidence="2 3" key="1">
    <citation type="submission" date="2014-03" db="EMBL/GenBank/DDBJ databases">
        <title>Draft genome of the hookworm Oesophagostomum dentatum.</title>
        <authorList>
            <person name="Mitreva M."/>
        </authorList>
    </citation>
    <scope>NUCLEOTIDE SEQUENCE [LARGE SCALE GENOMIC DNA]</scope>
    <source>
        <strain evidence="2 3">OD-Hann</strain>
    </source>
</reference>